<dbReference type="SUPFAM" id="SSF51338">
    <property type="entry name" value="Composite domain of metallo-dependent hydrolases"/>
    <property type="match status" value="1"/>
</dbReference>
<dbReference type="GO" id="GO:0016787">
    <property type="term" value="F:hydrolase activity"/>
    <property type="evidence" value="ECO:0007669"/>
    <property type="project" value="UniProtKB-KW"/>
</dbReference>
<name>A0ABW3L032_9BACI</name>
<dbReference type="InterPro" id="IPR032466">
    <property type="entry name" value="Metal_Hydrolase"/>
</dbReference>
<evidence type="ECO:0000259" key="1">
    <source>
        <dbReference type="Pfam" id="PF07969"/>
    </source>
</evidence>
<keyword evidence="3" id="KW-1185">Reference proteome</keyword>
<dbReference type="Gene3D" id="3.10.310.70">
    <property type="match status" value="1"/>
</dbReference>
<keyword evidence="2" id="KW-0378">Hydrolase</keyword>
<accession>A0ABW3L032</accession>
<dbReference type="PANTHER" id="PTHR22642">
    <property type="entry name" value="IMIDAZOLONEPROPIONASE"/>
    <property type="match status" value="1"/>
</dbReference>
<evidence type="ECO:0000313" key="2">
    <source>
        <dbReference type="EMBL" id="MFD1018403.1"/>
    </source>
</evidence>
<gene>
    <name evidence="2" type="ORF">ACFQ2J_04235</name>
</gene>
<dbReference type="Gene3D" id="2.30.40.10">
    <property type="entry name" value="Urease, subunit C, domain 1"/>
    <property type="match status" value="1"/>
</dbReference>
<dbReference type="EMBL" id="JBHTKL010000001">
    <property type="protein sequence ID" value="MFD1018403.1"/>
    <property type="molecule type" value="Genomic_DNA"/>
</dbReference>
<organism evidence="2 3">
    <name type="scientific">Thalassobacillus hwangdonensis</name>
    <dbReference type="NCBI Taxonomy" id="546108"/>
    <lineage>
        <taxon>Bacteria</taxon>
        <taxon>Bacillati</taxon>
        <taxon>Bacillota</taxon>
        <taxon>Bacilli</taxon>
        <taxon>Bacillales</taxon>
        <taxon>Bacillaceae</taxon>
        <taxon>Thalassobacillus</taxon>
    </lineage>
</organism>
<protein>
    <submittedName>
        <fullName evidence="2">Amidohydrolase</fullName>
        <ecNumber evidence="2">3.5.-.-</ecNumber>
    </submittedName>
</protein>
<proteinExistence type="predicted"/>
<feature type="domain" description="Amidohydrolase 3" evidence="1">
    <location>
        <begin position="48"/>
        <end position="533"/>
    </location>
</feature>
<dbReference type="Pfam" id="PF07969">
    <property type="entry name" value="Amidohydro_3"/>
    <property type="match status" value="1"/>
</dbReference>
<dbReference type="RefSeq" id="WP_386056880.1">
    <property type="nucleotide sequence ID" value="NZ_JBHTKL010000001.1"/>
</dbReference>
<dbReference type="Proteomes" id="UP001596990">
    <property type="component" value="Unassembled WGS sequence"/>
</dbReference>
<dbReference type="CDD" id="cd01300">
    <property type="entry name" value="YtcJ_like"/>
    <property type="match status" value="1"/>
</dbReference>
<comment type="caution">
    <text evidence="2">The sequence shown here is derived from an EMBL/GenBank/DDBJ whole genome shotgun (WGS) entry which is preliminary data.</text>
</comment>
<dbReference type="Gene3D" id="3.20.20.140">
    <property type="entry name" value="Metal-dependent hydrolases"/>
    <property type="match status" value="1"/>
</dbReference>
<dbReference type="InterPro" id="IPR011059">
    <property type="entry name" value="Metal-dep_hydrolase_composite"/>
</dbReference>
<dbReference type="InterPro" id="IPR013108">
    <property type="entry name" value="Amidohydro_3"/>
</dbReference>
<evidence type="ECO:0000313" key="3">
    <source>
        <dbReference type="Proteomes" id="UP001596990"/>
    </source>
</evidence>
<sequence>MTVLIIDNVRIYRPYALEQNDRIQHLHIEDEKITSIKEGRYNGKESDVYDGKGNVLTAGFNDSHMHLLRFGLLKKELDLTEVSSWKEMKETVENYYDSIEEYGWVFGKGFDDSKFDDIDHLLTADDLEEINIDKKMYFMHQDGHECVISHSAMELLKQEEDFKQEPDIFKEKDENGEWNGRFKDTAVHYIKHHFWGRSVEDAKEALECGLPYLTKHGITSVHTDDINFIGTYKKLWQAYTELEKEGKLPIDVQLHHYIFDKEDLERFLDRTEMRTGDGTDNVKVGSIKIFLDGTQRLHTSAMRNPYPDEPETQGTLIYSQEELNDLVATAGRNGMQVAMHAIGDRAVEEAITALEQEDARTSKLRHRIIHAQTLAPDLIERLAVLKPYIETQPSFLMSEWDSKGQWTPEDLLQYCDPFNSLIRDQIPITLSSDLPIGALDPLVTIYAAVNRMDLQGNPEGGWMPQEKISVNDAFSAFTHVPAELEYQELHKGKVEEGFQADLVLLDQHPYKVAPEEMKELNVLTTWSRGKVVYEKKNNG</sequence>
<dbReference type="SUPFAM" id="SSF51556">
    <property type="entry name" value="Metallo-dependent hydrolases"/>
    <property type="match status" value="1"/>
</dbReference>
<dbReference type="EC" id="3.5.-.-" evidence="2"/>
<reference evidence="3" key="1">
    <citation type="journal article" date="2019" name="Int. J. Syst. Evol. Microbiol.">
        <title>The Global Catalogue of Microorganisms (GCM) 10K type strain sequencing project: providing services to taxonomists for standard genome sequencing and annotation.</title>
        <authorList>
            <consortium name="The Broad Institute Genomics Platform"/>
            <consortium name="The Broad Institute Genome Sequencing Center for Infectious Disease"/>
            <person name="Wu L."/>
            <person name="Ma J."/>
        </authorList>
    </citation>
    <scope>NUCLEOTIDE SEQUENCE [LARGE SCALE GENOMIC DNA]</scope>
    <source>
        <strain evidence="3">CCUG 56607</strain>
    </source>
</reference>
<dbReference type="PANTHER" id="PTHR22642:SF2">
    <property type="entry name" value="PROTEIN LONG AFTER FAR-RED 3"/>
    <property type="match status" value="1"/>
</dbReference>
<dbReference type="InterPro" id="IPR033932">
    <property type="entry name" value="YtcJ-like"/>
</dbReference>